<gene>
    <name evidence="2" type="ORF">GCM10011379_50080</name>
</gene>
<dbReference type="Pfam" id="PF05960">
    <property type="entry name" value="DUF885"/>
    <property type="match status" value="1"/>
</dbReference>
<evidence type="ECO:0000256" key="1">
    <source>
        <dbReference type="SAM" id="SignalP"/>
    </source>
</evidence>
<reference evidence="2" key="2">
    <citation type="submission" date="2020-09" db="EMBL/GenBank/DDBJ databases">
        <authorList>
            <person name="Sun Q."/>
            <person name="Zhou Y."/>
        </authorList>
    </citation>
    <scope>NUCLEOTIDE SEQUENCE</scope>
    <source>
        <strain evidence="2">CGMCC 1.15290</strain>
    </source>
</reference>
<dbReference type="Proteomes" id="UP000627292">
    <property type="component" value="Unassembled WGS sequence"/>
</dbReference>
<keyword evidence="3" id="KW-1185">Reference proteome</keyword>
<organism evidence="2 3">
    <name type="scientific">Filimonas zeae</name>
    <dbReference type="NCBI Taxonomy" id="1737353"/>
    <lineage>
        <taxon>Bacteria</taxon>
        <taxon>Pseudomonadati</taxon>
        <taxon>Bacteroidota</taxon>
        <taxon>Chitinophagia</taxon>
        <taxon>Chitinophagales</taxon>
        <taxon>Chitinophagaceae</taxon>
        <taxon>Filimonas</taxon>
    </lineage>
</organism>
<feature type="signal peptide" evidence="1">
    <location>
        <begin position="1"/>
        <end position="25"/>
    </location>
</feature>
<sequence length="577" mass="67603">MLMNLKKLSLLFISFCMSTSAVVHAQATDTDLYLQTSEVNNLMVQYQADRGSLERFYHIRYSPERRNRFQELVQVYLHRLQQLPFDKLNTGTRVDYLLFQRDIQEQLFKLEEEASLYAAVRQWFPYADKIYATEKLRRRGAIPDAAKLAGEWDGIAKEIIQQQTLLREKGPATPQQCMAAIGVLTGFKEAVKSIFEFYNGYDPLFTWWMPKPYERLQELFSDEIQLLQTRKSEVSAQQRDSSGIVGNPIGREALLHKLKVEMIPYTPEELIEIANKEFAWCDKEMLKAAAEMGFGKDWHTAMEKVKNSYVSPASQPVAMLKLYNESVEFIKSHNLITLPPLAEETWRMSMMSPERQLVNPFFLGGEEFIISYPTNTMSHADKLMSMRGNNPHFSRATVHHELLAGHALQEFMTNRYKSYRHFETPFWIEGWALYWERLLWDLKFPQSPEDRIGMLFWRMHRCARIIFSINYHTGRWTPQQCIDFLVERVGHERANAEGEVRRSFVGGYDPLYQIAYMIGGLQFEALKKELVDGGKMTYKQYHDAVIKENMMPVEMVRAILTHQQLPKDFNTSWRFYQ</sequence>
<dbReference type="PANTHER" id="PTHR33361:SF2">
    <property type="entry name" value="DUF885 DOMAIN-CONTAINING PROTEIN"/>
    <property type="match status" value="1"/>
</dbReference>
<dbReference type="AlphaFoldDB" id="A0A917J4F6"/>
<evidence type="ECO:0000313" key="2">
    <source>
        <dbReference type="EMBL" id="GGH79944.1"/>
    </source>
</evidence>
<comment type="caution">
    <text evidence="2">The sequence shown here is derived from an EMBL/GenBank/DDBJ whole genome shotgun (WGS) entry which is preliminary data.</text>
</comment>
<dbReference type="SUPFAM" id="SSF55486">
    <property type="entry name" value="Metalloproteases ('zincins'), catalytic domain"/>
    <property type="match status" value="1"/>
</dbReference>
<dbReference type="PANTHER" id="PTHR33361">
    <property type="entry name" value="GLR0591 PROTEIN"/>
    <property type="match status" value="1"/>
</dbReference>
<evidence type="ECO:0000313" key="3">
    <source>
        <dbReference type="Proteomes" id="UP000627292"/>
    </source>
</evidence>
<accession>A0A917J4F6</accession>
<protein>
    <submittedName>
        <fullName evidence="2">X-Pro dipeptidyl-peptidase</fullName>
    </submittedName>
</protein>
<dbReference type="EMBL" id="BMIB01000005">
    <property type="protein sequence ID" value="GGH79944.1"/>
    <property type="molecule type" value="Genomic_DNA"/>
</dbReference>
<reference evidence="2" key="1">
    <citation type="journal article" date="2014" name="Int. J. Syst. Evol. Microbiol.">
        <title>Complete genome sequence of Corynebacterium casei LMG S-19264T (=DSM 44701T), isolated from a smear-ripened cheese.</title>
        <authorList>
            <consortium name="US DOE Joint Genome Institute (JGI-PGF)"/>
            <person name="Walter F."/>
            <person name="Albersmeier A."/>
            <person name="Kalinowski J."/>
            <person name="Ruckert C."/>
        </authorList>
    </citation>
    <scope>NUCLEOTIDE SEQUENCE</scope>
    <source>
        <strain evidence="2">CGMCC 1.15290</strain>
    </source>
</reference>
<feature type="chain" id="PRO_5037863196" evidence="1">
    <location>
        <begin position="26"/>
        <end position="577"/>
    </location>
</feature>
<dbReference type="InterPro" id="IPR010281">
    <property type="entry name" value="DUF885"/>
</dbReference>
<name>A0A917J4F6_9BACT</name>
<proteinExistence type="predicted"/>
<keyword evidence="1" id="KW-0732">Signal</keyword>